<dbReference type="EMBL" id="JBBPBK010000007">
    <property type="protein sequence ID" value="KAK9280871.1"/>
    <property type="molecule type" value="Genomic_DNA"/>
</dbReference>
<name>A0AAP0WXT5_LIQFO</name>
<evidence type="ECO:0000256" key="6">
    <source>
        <dbReference type="RuleBase" id="RU363114"/>
    </source>
</evidence>
<feature type="chain" id="PRO_5042670753" description="Pectin acetylesterase" evidence="6">
    <location>
        <begin position="19"/>
        <end position="415"/>
    </location>
</feature>
<dbReference type="GO" id="GO:0009505">
    <property type="term" value="C:plant-type cell wall"/>
    <property type="evidence" value="ECO:0007669"/>
    <property type="project" value="TreeGrafter"/>
</dbReference>
<comment type="caution">
    <text evidence="7">The sequence shown here is derived from an EMBL/GenBank/DDBJ whole genome shotgun (WGS) entry which is preliminary data.</text>
</comment>
<keyword evidence="6" id="KW-0732">Signal</keyword>
<evidence type="ECO:0000256" key="2">
    <source>
        <dbReference type="ARBA" id="ARBA00004191"/>
    </source>
</evidence>
<keyword evidence="6" id="KW-0964">Secreted</keyword>
<keyword evidence="8" id="KW-1185">Reference proteome</keyword>
<dbReference type="PANTHER" id="PTHR21562:SF5">
    <property type="entry name" value="PECTIN ACETYLESTERASE 12"/>
    <property type="match status" value="1"/>
</dbReference>
<keyword evidence="6" id="KW-0378">Hydrolase</keyword>
<keyword evidence="5 6" id="KW-0961">Cell wall biogenesis/degradation</keyword>
<dbReference type="GO" id="GO:0071555">
    <property type="term" value="P:cell wall organization"/>
    <property type="evidence" value="ECO:0007669"/>
    <property type="project" value="UniProtKB-KW"/>
</dbReference>
<comment type="subcellular location">
    <subcellularLocation>
        <location evidence="2 6">Secreted</location>
        <location evidence="2 6">Cell wall</location>
    </subcellularLocation>
</comment>
<dbReference type="GO" id="GO:0052793">
    <property type="term" value="F:pectin acetylesterase activity"/>
    <property type="evidence" value="ECO:0007669"/>
    <property type="project" value="TreeGrafter"/>
</dbReference>
<organism evidence="7 8">
    <name type="scientific">Liquidambar formosana</name>
    <name type="common">Formosan gum</name>
    <dbReference type="NCBI Taxonomy" id="63359"/>
    <lineage>
        <taxon>Eukaryota</taxon>
        <taxon>Viridiplantae</taxon>
        <taxon>Streptophyta</taxon>
        <taxon>Embryophyta</taxon>
        <taxon>Tracheophyta</taxon>
        <taxon>Spermatophyta</taxon>
        <taxon>Magnoliopsida</taxon>
        <taxon>eudicotyledons</taxon>
        <taxon>Gunneridae</taxon>
        <taxon>Pentapetalae</taxon>
        <taxon>Saxifragales</taxon>
        <taxon>Altingiaceae</taxon>
        <taxon>Liquidambar</taxon>
    </lineage>
</organism>
<sequence length="415" mass="46027">MKVLLLLLLLLCFCVCYGINESVLSRSGEGFEQDRYVETDGVSVSSPKPLMVGLTLIQGADSKGAVCLDGTLPGYHLHRGYGSGANSWLIQLEGGGWCNTIRNCVYRKTTRRGSSTYMEKQLPFTGILSNKAEENPDFFNWNRVKLRYCDGASFSGDSQNEAAKLNFRGQRIWLAGMEDLMSKGMRNANQALLSGCSAGGLASILHCDEFRDLFPKTTKVKCLSDAGLFLDAVDVSGGRTLRNMYGGVVSLQEVQRTLSNTCIDHLDPTSCFFPQNLVANVKTPLFLLNAAYDAWQFQQSLAPPSADPHGYWNECKSNHANCNASQIQFLQDFRNQMLNAIKVFSMSNQNGLFINSCFAHCQTERQDTWFADDSPLIGNKGIAESVGDWYFDRSDVKAIDCPYPCDNTCHNLVFK</sequence>
<evidence type="ECO:0000256" key="1">
    <source>
        <dbReference type="ARBA" id="ARBA00003534"/>
    </source>
</evidence>
<proteinExistence type="inferred from homology"/>
<evidence type="ECO:0000313" key="8">
    <source>
        <dbReference type="Proteomes" id="UP001415857"/>
    </source>
</evidence>
<comment type="similarity">
    <text evidence="3 6">Belongs to the pectinacetylesterase family.</text>
</comment>
<evidence type="ECO:0000313" key="7">
    <source>
        <dbReference type="EMBL" id="KAK9280871.1"/>
    </source>
</evidence>
<keyword evidence="4 6" id="KW-0134">Cell wall</keyword>
<accession>A0AAP0WXT5</accession>
<dbReference type="EC" id="3.1.1.-" evidence="6"/>
<dbReference type="Pfam" id="PF03283">
    <property type="entry name" value="PAE"/>
    <property type="match status" value="1"/>
</dbReference>
<gene>
    <name evidence="7" type="ORF">L1049_003762</name>
</gene>
<reference evidence="7 8" key="1">
    <citation type="journal article" date="2024" name="Plant J.">
        <title>Genome sequences and population genomics reveal climatic adaptation and genomic divergence between two closely related sweetgum species.</title>
        <authorList>
            <person name="Xu W.Q."/>
            <person name="Ren C.Q."/>
            <person name="Zhang X.Y."/>
            <person name="Comes H.P."/>
            <person name="Liu X.H."/>
            <person name="Li Y.G."/>
            <person name="Kettle C.J."/>
            <person name="Jalonen R."/>
            <person name="Gaisberger H."/>
            <person name="Ma Y.Z."/>
            <person name="Qiu Y.X."/>
        </authorList>
    </citation>
    <scope>NUCLEOTIDE SEQUENCE [LARGE SCALE GENOMIC DNA]</scope>
    <source>
        <strain evidence="7">Hangzhou</strain>
    </source>
</reference>
<evidence type="ECO:0000256" key="4">
    <source>
        <dbReference type="ARBA" id="ARBA00022512"/>
    </source>
</evidence>
<evidence type="ECO:0000256" key="3">
    <source>
        <dbReference type="ARBA" id="ARBA00005784"/>
    </source>
</evidence>
<dbReference type="PANTHER" id="PTHR21562">
    <property type="entry name" value="NOTUM-RELATED"/>
    <property type="match status" value="1"/>
</dbReference>
<dbReference type="Proteomes" id="UP001415857">
    <property type="component" value="Unassembled WGS sequence"/>
</dbReference>
<comment type="function">
    <text evidence="1 6">Hydrolyzes acetyl esters in homogalacturonan regions of pectin. In type I primary cell wall, galacturonic acid residues of pectin can be acetylated at the O-2 and O-3 positions. Decreasing the degree of acetylation of pectin gels in vitro alters their physical properties.</text>
</comment>
<dbReference type="InterPro" id="IPR004963">
    <property type="entry name" value="PAE/NOTUM"/>
</dbReference>
<dbReference type="AlphaFoldDB" id="A0AAP0WXT5"/>
<feature type="signal peptide" evidence="6">
    <location>
        <begin position="1"/>
        <end position="18"/>
    </location>
</feature>
<protein>
    <recommendedName>
        <fullName evidence="6">Pectin acetylesterase</fullName>
        <ecNumber evidence="6">3.1.1.-</ecNumber>
    </recommendedName>
</protein>
<evidence type="ECO:0000256" key="5">
    <source>
        <dbReference type="ARBA" id="ARBA00023316"/>
    </source>
</evidence>